<evidence type="ECO:0000313" key="1">
    <source>
        <dbReference type="EMBL" id="MCK8787936.1"/>
    </source>
</evidence>
<keyword evidence="2" id="KW-1185">Reference proteome</keyword>
<dbReference type="AlphaFoldDB" id="A0A9X1YL15"/>
<comment type="caution">
    <text evidence="1">The sequence shown here is derived from an EMBL/GenBank/DDBJ whole genome shotgun (WGS) entry which is preliminary data.</text>
</comment>
<organism evidence="1 2">
    <name type="scientific">Roseomonas acroporae</name>
    <dbReference type="NCBI Taxonomy" id="2937791"/>
    <lineage>
        <taxon>Bacteria</taxon>
        <taxon>Pseudomonadati</taxon>
        <taxon>Pseudomonadota</taxon>
        <taxon>Alphaproteobacteria</taxon>
        <taxon>Acetobacterales</taxon>
        <taxon>Roseomonadaceae</taxon>
        <taxon>Roseomonas</taxon>
    </lineage>
</organism>
<dbReference type="EMBL" id="JALPRX010000158">
    <property type="protein sequence ID" value="MCK8787936.1"/>
    <property type="molecule type" value="Genomic_DNA"/>
</dbReference>
<dbReference type="RefSeq" id="WP_248669981.1">
    <property type="nucleotide sequence ID" value="NZ_JALPRX010000158.1"/>
</dbReference>
<sequence length="122" mass="13010">MIDAPLSRSLRVRGYREGIRDAGRTFRLAAGADVRAALKRAALAAIPKQEGWTLRVFTVERTAEGERVAAVLDRLARREMGNPGFAGALAATLDGSVAVLAVAARDARVVERVRIGLGMAAR</sequence>
<gene>
    <name evidence="1" type="ORF">M0638_26630</name>
</gene>
<dbReference type="Proteomes" id="UP001139516">
    <property type="component" value="Unassembled WGS sequence"/>
</dbReference>
<accession>A0A9X1YL15</accession>
<protein>
    <submittedName>
        <fullName evidence="1">Uncharacterized protein</fullName>
    </submittedName>
</protein>
<reference evidence="1" key="1">
    <citation type="submission" date="2022-04" db="EMBL/GenBank/DDBJ databases">
        <title>Roseomonas acroporae sp. nov., isolated from coral Acropora digitifera.</title>
        <authorList>
            <person name="Sun H."/>
        </authorList>
    </citation>
    <scope>NUCLEOTIDE SEQUENCE</scope>
    <source>
        <strain evidence="1">NAR14</strain>
    </source>
</reference>
<name>A0A9X1YL15_9PROT</name>
<evidence type="ECO:0000313" key="2">
    <source>
        <dbReference type="Proteomes" id="UP001139516"/>
    </source>
</evidence>
<proteinExistence type="predicted"/>